<dbReference type="EMBL" id="JAENIL010000002">
    <property type="protein sequence ID" value="MBK1875392.1"/>
    <property type="molecule type" value="Genomic_DNA"/>
</dbReference>
<evidence type="ECO:0000256" key="3">
    <source>
        <dbReference type="ARBA" id="ARBA00022801"/>
    </source>
</evidence>
<comment type="similarity">
    <text evidence="1">Belongs to the arginase family. Agmatinase subfamily.</text>
</comment>
<dbReference type="PANTHER" id="PTHR11358">
    <property type="entry name" value="ARGINASE/AGMATINASE"/>
    <property type="match status" value="1"/>
</dbReference>
<dbReference type="PANTHER" id="PTHR11358:SF26">
    <property type="entry name" value="GUANIDINO ACID HYDROLASE, MITOCHONDRIAL"/>
    <property type="match status" value="1"/>
</dbReference>
<feature type="binding site" evidence="4">
    <location>
        <position position="220"/>
    </location>
    <ligand>
        <name>Mn(2+)</name>
        <dbReference type="ChEBI" id="CHEBI:29035"/>
        <label>1</label>
    </ligand>
</feature>
<dbReference type="PROSITE" id="PS51409">
    <property type="entry name" value="ARGINASE_2"/>
    <property type="match status" value="1"/>
</dbReference>
<keyword evidence="4" id="KW-0464">Manganese</keyword>
<dbReference type="RefSeq" id="WP_200353610.1">
    <property type="nucleotide sequence ID" value="NZ_JAENIL010000002.1"/>
</dbReference>
<gene>
    <name evidence="6" type="primary">speB</name>
    <name evidence="6" type="ORF">JIN87_00860</name>
</gene>
<feature type="binding site" evidence="4">
    <location>
        <position position="138"/>
    </location>
    <ligand>
        <name>Mn(2+)</name>
        <dbReference type="ChEBI" id="CHEBI:29035"/>
        <label>1</label>
    </ligand>
</feature>
<dbReference type="GO" id="GO:0046872">
    <property type="term" value="F:metal ion binding"/>
    <property type="evidence" value="ECO:0007669"/>
    <property type="project" value="UniProtKB-KW"/>
</dbReference>
<reference evidence="6" key="1">
    <citation type="submission" date="2021-01" db="EMBL/GenBank/DDBJ databases">
        <title>Modified the classification status of verrucomicrobia.</title>
        <authorList>
            <person name="Feng X."/>
        </authorList>
    </citation>
    <scope>NUCLEOTIDE SEQUENCE</scope>
    <source>
        <strain evidence="6">KCTC 13126</strain>
    </source>
</reference>
<dbReference type="Gene3D" id="3.40.800.10">
    <property type="entry name" value="Ureohydrolase domain"/>
    <property type="match status" value="1"/>
</dbReference>
<feature type="binding site" evidence="4">
    <location>
        <position position="140"/>
    </location>
    <ligand>
        <name>Mn(2+)</name>
        <dbReference type="ChEBI" id="CHEBI:29035"/>
        <label>1</label>
    </ligand>
</feature>
<dbReference type="InterPro" id="IPR023696">
    <property type="entry name" value="Ureohydrolase_dom_sf"/>
</dbReference>
<organism evidence="6 7">
    <name type="scientific">Pelagicoccus mobilis</name>
    <dbReference type="NCBI Taxonomy" id="415221"/>
    <lineage>
        <taxon>Bacteria</taxon>
        <taxon>Pseudomonadati</taxon>
        <taxon>Verrucomicrobiota</taxon>
        <taxon>Opitutia</taxon>
        <taxon>Puniceicoccales</taxon>
        <taxon>Pelagicoccaceae</taxon>
        <taxon>Pelagicoccus</taxon>
    </lineage>
</organism>
<protein>
    <submittedName>
        <fullName evidence="6">Agmatinase</fullName>
        <ecNumber evidence="6">3.5.3.11</ecNumber>
    </submittedName>
</protein>
<dbReference type="Pfam" id="PF00491">
    <property type="entry name" value="Arginase"/>
    <property type="match status" value="1"/>
</dbReference>
<name>A0A934VMP2_9BACT</name>
<dbReference type="CDD" id="cd11593">
    <property type="entry name" value="Agmatinase-like_2"/>
    <property type="match status" value="1"/>
</dbReference>
<evidence type="ECO:0000313" key="6">
    <source>
        <dbReference type="EMBL" id="MBK1875392.1"/>
    </source>
</evidence>
<feature type="binding site" evidence="4">
    <location>
        <position position="113"/>
    </location>
    <ligand>
        <name>Mn(2+)</name>
        <dbReference type="ChEBI" id="CHEBI:29035"/>
        <label>1</label>
    </ligand>
</feature>
<dbReference type="EC" id="3.5.3.11" evidence="6"/>
<evidence type="ECO:0000256" key="1">
    <source>
        <dbReference type="ARBA" id="ARBA00009227"/>
    </source>
</evidence>
<dbReference type="NCBIfam" id="TIGR01230">
    <property type="entry name" value="agmatinase"/>
    <property type="match status" value="1"/>
</dbReference>
<dbReference type="AlphaFoldDB" id="A0A934VMP2"/>
<feature type="binding site" evidence="4">
    <location>
        <position position="218"/>
    </location>
    <ligand>
        <name>Mn(2+)</name>
        <dbReference type="ChEBI" id="CHEBI:29035"/>
        <label>1</label>
    </ligand>
</feature>
<evidence type="ECO:0000256" key="4">
    <source>
        <dbReference type="PIRSR" id="PIRSR036979-1"/>
    </source>
</evidence>
<dbReference type="PROSITE" id="PS01053">
    <property type="entry name" value="ARGINASE_1"/>
    <property type="match status" value="1"/>
</dbReference>
<evidence type="ECO:0000256" key="5">
    <source>
        <dbReference type="RuleBase" id="RU003684"/>
    </source>
</evidence>
<comment type="cofactor">
    <cofactor evidence="4">
        <name>Mn(2+)</name>
        <dbReference type="ChEBI" id="CHEBI:29035"/>
    </cofactor>
    <text evidence="4">Binds 2 manganese ions per subunit.</text>
</comment>
<accession>A0A934VMP2</accession>
<evidence type="ECO:0000313" key="7">
    <source>
        <dbReference type="Proteomes" id="UP000617628"/>
    </source>
</evidence>
<keyword evidence="7" id="KW-1185">Reference proteome</keyword>
<comment type="caution">
    <text evidence="6">The sequence shown here is derived from an EMBL/GenBank/DDBJ whole genome shotgun (WGS) entry which is preliminary data.</text>
</comment>
<dbReference type="PIRSF" id="PIRSF036979">
    <property type="entry name" value="Arginase"/>
    <property type="match status" value="1"/>
</dbReference>
<dbReference type="SUPFAM" id="SSF52768">
    <property type="entry name" value="Arginase/deacetylase"/>
    <property type="match status" value="1"/>
</dbReference>
<dbReference type="InterPro" id="IPR006035">
    <property type="entry name" value="Ureohydrolase"/>
</dbReference>
<proteinExistence type="inferred from homology"/>
<keyword evidence="2 4" id="KW-0479">Metal-binding</keyword>
<dbReference type="GO" id="GO:0033389">
    <property type="term" value="P:putrescine biosynthetic process from arginine, via agmatine"/>
    <property type="evidence" value="ECO:0007669"/>
    <property type="project" value="TreeGrafter"/>
</dbReference>
<dbReference type="GO" id="GO:0008783">
    <property type="term" value="F:agmatinase activity"/>
    <property type="evidence" value="ECO:0007669"/>
    <property type="project" value="UniProtKB-EC"/>
</dbReference>
<dbReference type="InterPro" id="IPR005925">
    <property type="entry name" value="Agmatinase-rel"/>
</dbReference>
<keyword evidence="3 5" id="KW-0378">Hydrolase</keyword>
<dbReference type="InterPro" id="IPR020855">
    <property type="entry name" value="Ureohydrolase_Mn_BS"/>
</dbReference>
<sequence>MPSTNPYANPPAFHSDDIQPSNKYDAAFHIIPVPWETSVSYEGGTANGPNAILHASVQLEHYLDGSFPGDAGIYTAEPVDCDAPASTVVENIKVATRGALNLGKCPILLGGEHAMTLGPIQACEELDIPFGIIQFDAHADLRYAYQGNLYSHASVMERCTDLGVPLHQIGVRALCKEEVDCRAERGVTHLDAAELYWKGYPEQLLPEDFPEHVFITFDVDGLDPSIMPSTGTPVPGGLNWYQAIDGLERALKGRKLLGADFVELAPQPGQHAPDFLVANLIYKFMEIAQRLDCLKS</sequence>
<feature type="binding site" evidence="4">
    <location>
        <position position="136"/>
    </location>
    <ligand>
        <name>Mn(2+)</name>
        <dbReference type="ChEBI" id="CHEBI:29035"/>
        <label>1</label>
    </ligand>
</feature>
<evidence type="ECO:0000256" key="2">
    <source>
        <dbReference type="ARBA" id="ARBA00022723"/>
    </source>
</evidence>
<dbReference type="Proteomes" id="UP000617628">
    <property type="component" value="Unassembled WGS sequence"/>
</dbReference>